<evidence type="ECO:0000256" key="7">
    <source>
        <dbReference type="ARBA" id="ARBA00022695"/>
    </source>
</evidence>
<dbReference type="GO" id="GO:0005737">
    <property type="term" value="C:cytoplasm"/>
    <property type="evidence" value="ECO:0007669"/>
    <property type="project" value="UniProtKB-SubCell"/>
</dbReference>
<feature type="domain" description="YrdC-like" evidence="12">
    <location>
        <begin position="4"/>
        <end position="163"/>
    </location>
</feature>
<comment type="caution">
    <text evidence="13">The sequence shown here is derived from an EMBL/GenBank/DDBJ whole genome shotgun (WGS) entry which is preliminary data.</text>
</comment>
<dbReference type="AlphaFoldDB" id="A0A8E2UE55"/>
<dbReference type="PANTHER" id="PTHR17490">
    <property type="entry name" value="SUA5"/>
    <property type="match status" value="1"/>
</dbReference>
<evidence type="ECO:0000256" key="2">
    <source>
        <dbReference type="ARBA" id="ARBA00007663"/>
    </source>
</evidence>
<dbReference type="Gene3D" id="3.90.870.10">
    <property type="entry name" value="DHBP synthase"/>
    <property type="match status" value="1"/>
</dbReference>
<dbReference type="InterPro" id="IPR017945">
    <property type="entry name" value="DHBP_synth_RibB-like_a/b_dom"/>
</dbReference>
<sequence>MLNNLQISDAINRLLNQELVIIPTDTIFGISAIYSSSNINKINKIKKAKISKPLIVLISCTSQLEKLGIHEKLLLQEKITYIVETKNKTTLAIRMIKRKDIKKIVDSVGPIISTSVNFHGKETINTEKELIGFNKNIQVFFDKEPDDIHPSKIYNTITKLWVR</sequence>
<comment type="catalytic activity">
    <reaction evidence="11">
        <text>L-threonine + hydrogencarbonate + ATP = L-threonylcarbamoyladenylate + diphosphate + H2O</text>
        <dbReference type="Rhea" id="RHEA:36407"/>
        <dbReference type="ChEBI" id="CHEBI:15377"/>
        <dbReference type="ChEBI" id="CHEBI:17544"/>
        <dbReference type="ChEBI" id="CHEBI:30616"/>
        <dbReference type="ChEBI" id="CHEBI:33019"/>
        <dbReference type="ChEBI" id="CHEBI:57926"/>
        <dbReference type="ChEBI" id="CHEBI:73682"/>
        <dbReference type="EC" id="2.7.7.87"/>
    </reaction>
</comment>
<gene>
    <name evidence="13" type="primary">sua5</name>
    <name evidence="13" type="ORF">EELLY_v1c04380</name>
</gene>
<dbReference type="InterPro" id="IPR050156">
    <property type="entry name" value="TC-AMP_synthase_SUA5"/>
</dbReference>
<evidence type="ECO:0000256" key="10">
    <source>
        <dbReference type="ARBA" id="ARBA00029774"/>
    </source>
</evidence>
<evidence type="ECO:0000256" key="8">
    <source>
        <dbReference type="ARBA" id="ARBA00022741"/>
    </source>
</evidence>
<dbReference type="EMBL" id="PHND01000001">
    <property type="protein sequence ID" value="PPE04758.1"/>
    <property type="molecule type" value="Genomic_DNA"/>
</dbReference>
<dbReference type="InterPro" id="IPR006070">
    <property type="entry name" value="Sua5-like_dom"/>
</dbReference>
<dbReference type="GO" id="GO:0061710">
    <property type="term" value="F:L-threonylcarbamoyladenylate synthase"/>
    <property type="evidence" value="ECO:0007669"/>
    <property type="project" value="UniProtKB-EC"/>
</dbReference>
<dbReference type="PROSITE" id="PS51163">
    <property type="entry name" value="YRDC"/>
    <property type="match status" value="1"/>
</dbReference>
<evidence type="ECO:0000256" key="3">
    <source>
        <dbReference type="ARBA" id="ARBA00012584"/>
    </source>
</evidence>
<organism evidence="13 14">
    <name type="scientific">Entomoplasma ellychniae</name>
    <dbReference type="NCBI Taxonomy" id="2114"/>
    <lineage>
        <taxon>Bacteria</taxon>
        <taxon>Bacillati</taxon>
        <taxon>Mycoplasmatota</taxon>
        <taxon>Mollicutes</taxon>
        <taxon>Entomoplasmatales</taxon>
        <taxon>Entomoplasmataceae</taxon>
        <taxon>Entomoplasma</taxon>
    </lineage>
</organism>
<evidence type="ECO:0000256" key="11">
    <source>
        <dbReference type="ARBA" id="ARBA00048366"/>
    </source>
</evidence>
<keyword evidence="5" id="KW-0808">Transferase</keyword>
<dbReference type="Proteomes" id="UP000239010">
    <property type="component" value="Unassembled WGS sequence"/>
</dbReference>
<dbReference type="EC" id="2.7.7.87" evidence="3"/>
<keyword evidence="4" id="KW-0963">Cytoplasm</keyword>
<comment type="similarity">
    <text evidence="2">Belongs to the SUA5 family.</text>
</comment>
<dbReference type="GO" id="GO:0005524">
    <property type="term" value="F:ATP binding"/>
    <property type="evidence" value="ECO:0007669"/>
    <property type="project" value="UniProtKB-KW"/>
</dbReference>
<keyword evidence="6" id="KW-0819">tRNA processing</keyword>
<evidence type="ECO:0000256" key="6">
    <source>
        <dbReference type="ARBA" id="ARBA00022694"/>
    </source>
</evidence>
<keyword evidence="7" id="KW-0548">Nucleotidyltransferase</keyword>
<dbReference type="GO" id="GO:0006450">
    <property type="term" value="P:regulation of translational fidelity"/>
    <property type="evidence" value="ECO:0007669"/>
    <property type="project" value="TreeGrafter"/>
</dbReference>
<protein>
    <recommendedName>
        <fullName evidence="10">L-threonylcarbamoyladenylate synthase</fullName>
        <ecNumber evidence="3">2.7.7.87</ecNumber>
    </recommendedName>
    <alternativeName>
        <fullName evidence="10">L-threonylcarbamoyladenylate synthase</fullName>
    </alternativeName>
</protein>
<dbReference type="GO" id="GO:0000049">
    <property type="term" value="F:tRNA binding"/>
    <property type="evidence" value="ECO:0007669"/>
    <property type="project" value="TreeGrafter"/>
</dbReference>
<evidence type="ECO:0000256" key="4">
    <source>
        <dbReference type="ARBA" id="ARBA00022490"/>
    </source>
</evidence>
<accession>A0A8E2UE55</accession>
<evidence type="ECO:0000313" key="13">
    <source>
        <dbReference type="EMBL" id="PPE04758.1"/>
    </source>
</evidence>
<keyword evidence="9" id="KW-0067">ATP-binding</keyword>
<keyword evidence="8" id="KW-0547">Nucleotide-binding</keyword>
<dbReference type="Pfam" id="PF01300">
    <property type="entry name" value="Sua5_yciO_yrdC"/>
    <property type="match status" value="1"/>
</dbReference>
<keyword evidence="14" id="KW-1185">Reference proteome</keyword>
<evidence type="ECO:0000259" key="12">
    <source>
        <dbReference type="PROSITE" id="PS51163"/>
    </source>
</evidence>
<dbReference type="PANTHER" id="PTHR17490:SF16">
    <property type="entry name" value="THREONYLCARBAMOYL-AMP SYNTHASE"/>
    <property type="match status" value="1"/>
</dbReference>
<name>A0A8E2UE55_9MOLU</name>
<evidence type="ECO:0000256" key="5">
    <source>
        <dbReference type="ARBA" id="ARBA00022679"/>
    </source>
</evidence>
<evidence type="ECO:0000256" key="1">
    <source>
        <dbReference type="ARBA" id="ARBA00004496"/>
    </source>
</evidence>
<reference evidence="13 14" key="1">
    <citation type="submission" date="2017-11" db="EMBL/GenBank/DDBJ databases">
        <title>Genome sequence of Entomoplasma ellychniae ELCN-1 (ATCC 43707).</title>
        <authorList>
            <person name="Lo W.-S."/>
            <person name="Gasparich G.E."/>
            <person name="Kuo C.-H."/>
        </authorList>
    </citation>
    <scope>NUCLEOTIDE SEQUENCE [LARGE SCALE GENOMIC DNA]</scope>
    <source>
        <strain evidence="13 14">ELCN-1</strain>
    </source>
</reference>
<evidence type="ECO:0000313" key="14">
    <source>
        <dbReference type="Proteomes" id="UP000239010"/>
    </source>
</evidence>
<dbReference type="GO" id="GO:0003725">
    <property type="term" value="F:double-stranded RNA binding"/>
    <property type="evidence" value="ECO:0007669"/>
    <property type="project" value="InterPro"/>
</dbReference>
<dbReference type="RefSeq" id="WP_104205848.1">
    <property type="nucleotide sequence ID" value="NZ_PHND01000001.1"/>
</dbReference>
<dbReference type="GO" id="GO:0008033">
    <property type="term" value="P:tRNA processing"/>
    <property type="evidence" value="ECO:0007669"/>
    <property type="project" value="UniProtKB-KW"/>
</dbReference>
<comment type="subcellular location">
    <subcellularLocation>
        <location evidence="1">Cytoplasm</location>
    </subcellularLocation>
</comment>
<dbReference type="SUPFAM" id="SSF55821">
    <property type="entry name" value="YrdC/RibB"/>
    <property type="match status" value="1"/>
</dbReference>
<evidence type="ECO:0000256" key="9">
    <source>
        <dbReference type="ARBA" id="ARBA00022840"/>
    </source>
</evidence>
<proteinExistence type="inferred from homology"/>